<feature type="region of interest" description="Disordered" evidence="1">
    <location>
        <begin position="1"/>
        <end position="29"/>
    </location>
</feature>
<protein>
    <recommendedName>
        <fullName evidence="4">MarR family transcriptional regulator</fullName>
    </recommendedName>
</protein>
<accession>A0ABR9JAE6</accession>
<gene>
    <name evidence="2" type="ORF">H4W26_002667</name>
</gene>
<name>A0ABR9JAE6_9MICC</name>
<dbReference type="EMBL" id="JADBEE010000002">
    <property type="protein sequence ID" value="MBE1515875.1"/>
    <property type="molecule type" value="Genomic_DNA"/>
</dbReference>
<sequence length="45" mass="5150">MSRKSTSSKRKDMRLTTTPSLTPAGRRTFDAHRLALQRMTEVLTD</sequence>
<evidence type="ECO:0000256" key="1">
    <source>
        <dbReference type="SAM" id="MobiDB-lite"/>
    </source>
</evidence>
<reference evidence="2 3" key="1">
    <citation type="submission" date="2020-10" db="EMBL/GenBank/DDBJ databases">
        <title>Sequencing the genomes of 1000 actinobacteria strains.</title>
        <authorList>
            <person name="Klenk H.-P."/>
        </authorList>
    </citation>
    <scope>NUCLEOTIDE SEQUENCE [LARGE SCALE GENOMIC DNA]</scope>
    <source>
        <strain evidence="2 3">DSM 15474</strain>
    </source>
</reference>
<evidence type="ECO:0008006" key="4">
    <source>
        <dbReference type="Google" id="ProtNLM"/>
    </source>
</evidence>
<keyword evidence="3" id="KW-1185">Reference proteome</keyword>
<organism evidence="2 3">
    <name type="scientific">Nesterenkonia halotolerans</name>
    <dbReference type="NCBI Taxonomy" id="225325"/>
    <lineage>
        <taxon>Bacteria</taxon>
        <taxon>Bacillati</taxon>
        <taxon>Actinomycetota</taxon>
        <taxon>Actinomycetes</taxon>
        <taxon>Micrococcales</taxon>
        <taxon>Micrococcaceae</taxon>
        <taxon>Nesterenkonia</taxon>
    </lineage>
</organism>
<dbReference type="Proteomes" id="UP000636579">
    <property type="component" value="Unassembled WGS sequence"/>
</dbReference>
<comment type="caution">
    <text evidence="2">The sequence shown here is derived from an EMBL/GenBank/DDBJ whole genome shotgun (WGS) entry which is preliminary data.</text>
</comment>
<evidence type="ECO:0000313" key="3">
    <source>
        <dbReference type="Proteomes" id="UP000636579"/>
    </source>
</evidence>
<evidence type="ECO:0000313" key="2">
    <source>
        <dbReference type="EMBL" id="MBE1515875.1"/>
    </source>
</evidence>
<proteinExistence type="predicted"/>